<evidence type="ECO:0000256" key="1">
    <source>
        <dbReference type="SAM" id="SignalP"/>
    </source>
</evidence>
<dbReference type="Gene3D" id="2.130.10.10">
    <property type="entry name" value="YVTN repeat-like/Quinoprotein amine dehydrogenase"/>
    <property type="match status" value="1"/>
</dbReference>
<feature type="signal peptide" evidence="1">
    <location>
        <begin position="1"/>
        <end position="23"/>
    </location>
</feature>
<dbReference type="EMBL" id="JBHSKD010000002">
    <property type="protein sequence ID" value="MFC5175142.1"/>
    <property type="molecule type" value="Genomic_DNA"/>
</dbReference>
<dbReference type="SUPFAM" id="SSF110296">
    <property type="entry name" value="Oligoxyloglucan reducing end-specific cellobiohydrolase"/>
    <property type="match status" value="1"/>
</dbReference>
<sequence length="278" mass="29727">MARRLRFAALVLLAVLAACGRSADDAPSADEGSDHLIGHVHGLGINPADDMLYVAGHNGVFRVEDGTPIRVADRWQDTMAFTIVGPDTFLASGHPDLREDLPPHLGLIESTDAAESWKPLSLQGEADFHALEIVGERIYGYDATSGQLMTTKDRETWETVTTGEYVDLATRPSQPDRVLATTPTGAVYEIRLDGTQRRLADAPRVVLIDSTSQGRIVGVTAGGEVYSTSWLVDQWRAVGEVPGPPAALAATDGVWHVATDEAVLSSTDDGATWTDVLG</sequence>
<protein>
    <submittedName>
        <fullName evidence="2">F510_1955 family glycosylhydrolase</fullName>
    </submittedName>
</protein>
<evidence type="ECO:0000313" key="3">
    <source>
        <dbReference type="Proteomes" id="UP001596087"/>
    </source>
</evidence>
<reference evidence="3" key="1">
    <citation type="journal article" date="2019" name="Int. J. Syst. Evol. Microbiol.">
        <title>The Global Catalogue of Microorganisms (GCM) 10K type strain sequencing project: providing services to taxonomists for standard genome sequencing and annotation.</title>
        <authorList>
            <consortium name="The Broad Institute Genomics Platform"/>
            <consortium name="The Broad Institute Genome Sequencing Center for Infectious Disease"/>
            <person name="Wu L."/>
            <person name="Ma J."/>
        </authorList>
    </citation>
    <scope>NUCLEOTIDE SEQUENCE [LARGE SCALE GENOMIC DNA]</scope>
    <source>
        <strain evidence="3">DFY41</strain>
    </source>
</reference>
<feature type="chain" id="PRO_5047146477" evidence="1">
    <location>
        <begin position="24"/>
        <end position="278"/>
    </location>
</feature>
<dbReference type="InterPro" id="IPR054817">
    <property type="entry name" value="Glycosyl_F510_1955-like"/>
</dbReference>
<proteinExistence type="predicted"/>
<accession>A0ABW0BDR6</accession>
<gene>
    <name evidence="2" type="ORF">ACFPGP_00570</name>
</gene>
<dbReference type="RefSeq" id="WP_378585453.1">
    <property type="nucleotide sequence ID" value="NZ_JBHSKD010000002.1"/>
</dbReference>
<dbReference type="PROSITE" id="PS51257">
    <property type="entry name" value="PROKAR_LIPOPROTEIN"/>
    <property type="match status" value="1"/>
</dbReference>
<keyword evidence="3" id="KW-1185">Reference proteome</keyword>
<comment type="caution">
    <text evidence="2">The sequence shown here is derived from an EMBL/GenBank/DDBJ whole genome shotgun (WGS) entry which is preliminary data.</text>
</comment>
<organism evidence="2 3">
    <name type="scientific">Nocardioides taihuensis</name>
    <dbReference type="NCBI Taxonomy" id="1835606"/>
    <lineage>
        <taxon>Bacteria</taxon>
        <taxon>Bacillati</taxon>
        <taxon>Actinomycetota</taxon>
        <taxon>Actinomycetes</taxon>
        <taxon>Propionibacteriales</taxon>
        <taxon>Nocardioidaceae</taxon>
        <taxon>Nocardioides</taxon>
    </lineage>
</organism>
<keyword evidence="1" id="KW-0732">Signal</keyword>
<evidence type="ECO:0000313" key="2">
    <source>
        <dbReference type="EMBL" id="MFC5175142.1"/>
    </source>
</evidence>
<name>A0ABW0BDR6_9ACTN</name>
<dbReference type="Proteomes" id="UP001596087">
    <property type="component" value="Unassembled WGS sequence"/>
</dbReference>
<dbReference type="InterPro" id="IPR015943">
    <property type="entry name" value="WD40/YVTN_repeat-like_dom_sf"/>
</dbReference>
<dbReference type="NCBIfam" id="NF045728">
    <property type="entry name" value="glycosyl_F510_1955"/>
    <property type="match status" value="1"/>
</dbReference>